<name>A0A9D4KSY3_DREPO</name>
<sequence>MELKKTNESDILDDSMLSKQSEVKDQFLQEFTVILEYMEWKKIRPLKGTHTLEKESGWPSLLAEKFNQTIPGCVLSFKNHTVYNGSRGGYFMANAHCKHEDCGAFVFSMRKKPPKHTSAQILVSVTHPYKRHSRMAIKKGDFKDSSVKRHKKS</sequence>
<dbReference type="Proteomes" id="UP000828390">
    <property type="component" value="Unassembled WGS sequence"/>
</dbReference>
<evidence type="ECO:0000313" key="2">
    <source>
        <dbReference type="Proteomes" id="UP000828390"/>
    </source>
</evidence>
<dbReference type="EMBL" id="JAIWYP010000003">
    <property type="protein sequence ID" value="KAH3845139.1"/>
    <property type="molecule type" value="Genomic_DNA"/>
</dbReference>
<reference evidence="1" key="2">
    <citation type="submission" date="2020-11" db="EMBL/GenBank/DDBJ databases">
        <authorList>
            <person name="McCartney M.A."/>
            <person name="Auch B."/>
            <person name="Kono T."/>
            <person name="Mallez S."/>
            <person name="Becker A."/>
            <person name="Gohl D.M."/>
            <person name="Silverstein K.A.T."/>
            <person name="Koren S."/>
            <person name="Bechman K.B."/>
            <person name="Herman A."/>
            <person name="Abrahante J.E."/>
            <person name="Garbe J."/>
        </authorList>
    </citation>
    <scope>NUCLEOTIDE SEQUENCE</scope>
    <source>
        <strain evidence="1">Duluth1</strain>
        <tissue evidence="1">Whole animal</tissue>
    </source>
</reference>
<organism evidence="1 2">
    <name type="scientific">Dreissena polymorpha</name>
    <name type="common">Zebra mussel</name>
    <name type="synonym">Mytilus polymorpha</name>
    <dbReference type="NCBI Taxonomy" id="45954"/>
    <lineage>
        <taxon>Eukaryota</taxon>
        <taxon>Metazoa</taxon>
        <taxon>Spiralia</taxon>
        <taxon>Lophotrochozoa</taxon>
        <taxon>Mollusca</taxon>
        <taxon>Bivalvia</taxon>
        <taxon>Autobranchia</taxon>
        <taxon>Heteroconchia</taxon>
        <taxon>Euheterodonta</taxon>
        <taxon>Imparidentia</taxon>
        <taxon>Neoheterodontei</taxon>
        <taxon>Myida</taxon>
        <taxon>Dreissenoidea</taxon>
        <taxon>Dreissenidae</taxon>
        <taxon>Dreissena</taxon>
    </lineage>
</organism>
<accession>A0A9D4KSY3</accession>
<evidence type="ECO:0000313" key="1">
    <source>
        <dbReference type="EMBL" id="KAH3845139.1"/>
    </source>
</evidence>
<protein>
    <submittedName>
        <fullName evidence="1">Uncharacterized protein</fullName>
    </submittedName>
</protein>
<reference evidence="1" key="1">
    <citation type="journal article" date="2019" name="bioRxiv">
        <title>The Genome of the Zebra Mussel, Dreissena polymorpha: A Resource for Invasive Species Research.</title>
        <authorList>
            <person name="McCartney M.A."/>
            <person name="Auch B."/>
            <person name="Kono T."/>
            <person name="Mallez S."/>
            <person name="Zhang Y."/>
            <person name="Obille A."/>
            <person name="Becker A."/>
            <person name="Abrahante J.E."/>
            <person name="Garbe J."/>
            <person name="Badalamenti J.P."/>
            <person name="Herman A."/>
            <person name="Mangelson H."/>
            <person name="Liachko I."/>
            <person name="Sullivan S."/>
            <person name="Sone E.D."/>
            <person name="Koren S."/>
            <person name="Silverstein K.A.T."/>
            <person name="Beckman K.B."/>
            <person name="Gohl D.M."/>
        </authorList>
    </citation>
    <scope>NUCLEOTIDE SEQUENCE</scope>
    <source>
        <strain evidence="1">Duluth1</strain>
        <tissue evidence="1">Whole animal</tissue>
    </source>
</reference>
<gene>
    <name evidence="1" type="ORF">DPMN_087412</name>
</gene>
<keyword evidence="2" id="KW-1185">Reference proteome</keyword>
<dbReference type="AlphaFoldDB" id="A0A9D4KSY3"/>
<proteinExistence type="predicted"/>
<comment type="caution">
    <text evidence="1">The sequence shown here is derived from an EMBL/GenBank/DDBJ whole genome shotgun (WGS) entry which is preliminary data.</text>
</comment>